<feature type="domain" description="DUF6884" evidence="1">
    <location>
        <begin position="28"/>
        <end position="148"/>
    </location>
</feature>
<protein>
    <recommendedName>
        <fullName evidence="1">DUF6884 domain-containing protein</fullName>
    </recommendedName>
</protein>
<dbReference type="EMBL" id="JAARZC010000002">
    <property type="protein sequence ID" value="MBC2250066.1"/>
    <property type="molecule type" value="Genomic_DNA"/>
</dbReference>
<evidence type="ECO:0000313" key="3">
    <source>
        <dbReference type="EMBL" id="MDT0114176.1"/>
    </source>
</evidence>
<sequence length="162" mass="18073">MGISNKTNLIIIASGKPKIWDKLPDIGPVKASEVYTGTFHRLSKAYAVQFAKEYLILSPKYGFLRPDDIVPTTYDIRFTMKGTGADTIQLEELKAQWQKLQINPTEQIPMLGGKKFRGLLASITDNKQSFCFPLEGATGIGVMQQVLKQAVETNIPLNRTKQ</sequence>
<gene>
    <name evidence="2" type="ORF">HCB49_08715</name>
    <name evidence="3" type="ORF">QJV37_08485</name>
</gene>
<dbReference type="Proteomes" id="UP000559864">
    <property type="component" value="Unassembled WGS sequence"/>
</dbReference>
<name>A0A7X0ZD41_9LIST</name>
<dbReference type="Pfam" id="PF21818">
    <property type="entry name" value="DUF6884"/>
    <property type="match status" value="1"/>
</dbReference>
<dbReference type="InterPro" id="IPR049251">
    <property type="entry name" value="DUF6884"/>
</dbReference>
<evidence type="ECO:0000313" key="5">
    <source>
        <dbReference type="Proteomes" id="UP001252688"/>
    </source>
</evidence>
<dbReference type="Proteomes" id="UP001252688">
    <property type="component" value="Unassembled WGS sequence"/>
</dbReference>
<evidence type="ECO:0000313" key="4">
    <source>
        <dbReference type="Proteomes" id="UP000559864"/>
    </source>
</evidence>
<dbReference type="AlphaFoldDB" id="A0A7X0ZD41"/>
<evidence type="ECO:0000259" key="1">
    <source>
        <dbReference type="Pfam" id="PF21818"/>
    </source>
</evidence>
<keyword evidence="5" id="KW-1185">Reference proteome</keyword>
<evidence type="ECO:0000313" key="2">
    <source>
        <dbReference type="EMBL" id="MBC2250066.1"/>
    </source>
</evidence>
<proteinExistence type="predicted"/>
<dbReference type="EMBL" id="JASBAM010000002">
    <property type="protein sequence ID" value="MDT0114176.1"/>
    <property type="molecule type" value="Genomic_DNA"/>
</dbReference>
<comment type="caution">
    <text evidence="2">The sequence shown here is derived from an EMBL/GenBank/DDBJ whole genome shotgun (WGS) entry which is preliminary data.</text>
</comment>
<reference evidence="3 5" key="2">
    <citation type="submission" date="2023-05" db="EMBL/GenBank/DDBJ databases">
        <title>A Combination of Whole Genome Sequencing and Metagenomics Reveals Diversity of Listeria spp. in Soil Collected from the Nantahala National Forest.</title>
        <authorList>
            <person name="Wang J."/>
            <person name="Schamp C.N."/>
            <person name="Hudson L.K."/>
            <person name="Chaggar H.K."/>
            <person name="Bryan D.W."/>
            <person name="Radosevich M."/>
            <person name="Denes T.G."/>
        </authorList>
    </citation>
    <scope>NUCLEOTIDE SEQUENCE [LARGE SCALE GENOMIC DNA]</scope>
    <source>
        <strain evidence="3 5">UTK S2-0002</strain>
    </source>
</reference>
<reference evidence="2 4" key="1">
    <citation type="submission" date="2020-03" db="EMBL/GenBank/DDBJ databases">
        <title>Soil Listeria distribution.</title>
        <authorList>
            <person name="Liao J."/>
            <person name="Wiedmann M."/>
        </authorList>
    </citation>
    <scope>NUCLEOTIDE SEQUENCE [LARGE SCALE GENOMIC DNA]</scope>
    <source>
        <strain evidence="2 4">FSL L7-0123</strain>
    </source>
</reference>
<dbReference type="RefSeq" id="WP_185604701.1">
    <property type="nucleotide sequence ID" value="NZ_JAARZC010000002.1"/>
</dbReference>
<organism evidence="2 4">
    <name type="scientific">Listeria cossartiae subsp. cayugensis</name>
    <dbReference type="NCBI Taxonomy" id="2713505"/>
    <lineage>
        <taxon>Bacteria</taxon>
        <taxon>Bacillati</taxon>
        <taxon>Bacillota</taxon>
        <taxon>Bacilli</taxon>
        <taxon>Bacillales</taxon>
        <taxon>Listeriaceae</taxon>
        <taxon>Listeria</taxon>
        <taxon>Listeria cossartiae</taxon>
    </lineage>
</organism>
<accession>A0A7X0ZD41</accession>